<keyword evidence="2" id="KW-1133">Transmembrane helix</keyword>
<evidence type="ECO:0000256" key="2">
    <source>
        <dbReference type="SAM" id="Phobius"/>
    </source>
</evidence>
<dbReference type="KEGG" id="pbs:Plabr_3892"/>
<dbReference type="Pfam" id="PF05569">
    <property type="entry name" value="Peptidase_M56"/>
    <property type="match status" value="1"/>
</dbReference>
<dbReference type="EMBL" id="CP002546">
    <property type="protein sequence ID" value="ADY61470.1"/>
    <property type="molecule type" value="Genomic_DNA"/>
</dbReference>
<keyword evidence="5" id="KW-1185">Reference proteome</keyword>
<dbReference type="SUPFAM" id="SSF49464">
    <property type="entry name" value="Carboxypeptidase regulatory domain-like"/>
    <property type="match status" value="1"/>
</dbReference>
<protein>
    <submittedName>
        <fullName evidence="4">Peptidase M56 BlaR1</fullName>
    </submittedName>
</protein>
<dbReference type="PANTHER" id="PTHR34978:SF3">
    <property type="entry name" value="SLR0241 PROTEIN"/>
    <property type="match status" value="1"/>
</dbReference>
<evidence type="ECO:0000256" key="1">
    <source>
        <dbReference type="SAM" id="MobiDB-lite"/>
    </source>
</evidence>
<dbReference type="HOGENOM" id="CLU_315184_0_0_0"/>
<reference evidence="5" key="1">
    <citation type="submission" date="2011-02" db="EMBL/GenBank/DDBJ databases">
        <title>The complete genome of Planctomyces brasiliensis DSM 5305.</title>
        <authorList>
            <person name="Lucas S."/>
            <person name="Copeland A."/>
            <person name="Lapidus A."/>
            <person name="Bruce D."/>
            <person name="Goodwin L."/>
            <person name="Pitluck S."/>
            <person name="Kyrpides N."/>
            <person name="Mavromatis K."/>
            <person name="Pagani I."/>
            <person name="Ivanova N."/>
            <person name="Ovchinnikova G."/>
            <person name="Lu M."/>
            <person name="Detter J.C."/>
            <person name="Han C."/>
            <person name="Land M."/>
            <person name="Hauser L."/>
            <person name="Markowitz V."/>
            <person name="Cheng J.-F."/>
            <person name="Hugenholtz P."/>
            <person name="Woyke T."/>
            <person name="Wu D."/>
            <person name="Tindall B."/>
            <person name="Pomrenke H.G."/>
            <person name="Brambilla E."/>
            <person name="Klenk H.-P."/>
            <person name="Eisen J.A."/>
        </authorList>
    </citation>
    <scope>NUCLEOTIDE SEQUENCE [LARGE SCALE GENOMIC DNA]</scope>
    <source>
        <strain evidence="5">ATCC 49424 / DSM 5305 / JCM 21570 / NBRC 103401 / IFAM 1448</strain>
    </source>
</reference>
<feature type="transmembrane region" description="Helical" evidence="2">
    <location>
        <begin position="151"/>
        <end position="170"/>
    </location>
</feature>
<feature type="transmembrane region" description="Helical" evidence="2">
    <location>
        <begin position="12"/>
        <end position="32"/>
    </location>
</feature>
<gene>
    <name evidence="4" type="ordered locus">Plabr_3892</name>
</gene>
<feature type="compositionally biased region" description="Basic and acidic residues" evidence="1">
    <location>
        <begin position="391"/>
        <end position="403"/>
    </location>
</feature>
<dbReference type="eggNOG" id="COG4219">
    <property type="taxonomic scope" value="Bacteria"/>
</dbReference>
<keyword evidence="2" id="KW-0812">Transmembrane</keyword>
<feature type="domain" description="Peptidase M56" evidence="3">
    <location>
        <begin position="123"/>
        <end position="337"/>
    </location>
</feature>
<dbReference type="InterPro" id="IPR052173">
    <property type="entry name" value="Beta-lactam_resp_regulator"/>
</dbReference>
<dbReference type="CDD" id="cd07341">
    <property type="entry name" value="M56_BlaR1_MecR1_like"/>
    <property type="match status" value="1"/>
</dbReference>
<organism evidence="4 5">
    <name type="scientific">Rubinisphaera brasiliensis (strain ATCC 49424 / DSM 5305 / JCM 21570 / IAM 15109 / NBRC 103401 / IFAM 1448)</name>
    <name type="common">Planctomyces brasiliensis</name>
    <dbReference type="NCBI Taxonomy" id="756272"/>
    <lineage>
        <taxon>Bacteria</taxon>
        <taxon>Pseudomonadati</taxon>
        <taxon>Planctomycetota</taxon>
        <taxon>Planctomycetia</taxon>
        <taxon>Planctomycetales</taxon>
        <taxon>Planctomycetaceae</taxon>
        <taxon>Rubinisphaera</taxon>
    </lineage>
</organism>
<dbReference type="InterPro" id="IPR008756">
    <property type="entry name" value="Peptidase_M56"/>
</dbReference>
<dbReference type="RefSeq" id="WP_013630187.1">
    <property type="nucleotide sequence ID" value="NC_015174.1"/>
</dbReference>
<proteinExistence type="predicted"/>
<sequence length="927" mass="101993">MSGLETSGMWFVSSAICGSALLLIGSLAACLAREPVYRIRIIQCTLLAALVAPVVQSSKILPDVDVWLGTRAAESGFAEEALTKPMSRLSSPSIVDGRSAERAGNESPNLPAETSARRTSAAAAGNASIEIAQQSTRSETGFLNAIDLLRAFQFAYLITVGVILILWGIAWRRRSRLAREASPASDELYQLLASVGNGRVAQTRLLVSKSISSPVMWGLVRPTIVLPAALVAQADPTALRWSLAHEWAHVVRGDFATLHLANLGKMVFFYQPLYWWLRCQLTLSQDFLADAFAARQTEAQEEYASFIVALAKSKRQIALTGTLGIGGRRSNLFRRVERLLNANCPPAEQIRRGPAVGIVAVTLFVAVAVSGVRLSAEPPTSEPVADQAASTEERNENSSDKDQANVPEPITYESQVVDRVTGKPITGATINIKQKLIKDPESGDWKTLRTTHTSDENGRFRFTLPAEELAEHYSFLDIEAFHPEYQPLGEWREWVSGIRENIGNGADPFDSVIKLWPGQPIITNVLEPDGTPSAGTRFIIHSKGPTKKRHYWEPDPFQDGTTDERGVLKAVVATPGDGVLWVCPKDFSPVAIRLGDERGNLDPIRLEQGTRISGRVLDREGNPVSGVAVNASDRSRYATMTGLYQWLNGVSSQIGAGTRTDSDGRFLLNPLPPGEYLLEVSELVRDPSSPPEQSIDEELDHVFVPLELTLEKGKEIEPVEIKAHPEVTVRGRFFDSHGNPSPPLFRQDLIGEINETVFITSSTKPEKDGWFEFRAPRGLEDTGIMLVLNENSVSRWRLKPGGPLESAVEPKLGTLDKDLTTIEIVHYDAPILTIKVIGEDGEQRRDVKIVAEYKKLSKGEVAAPEEPEGLYFERQSDGRYRSSQLLPDEEVKVTVEKDGYTTTPQTVKMKEGESQEIVFVLQKTQPQ</sequence>
<feature type="region of interest" description="Disordered" evidence="1">
    <location>
        <begin position="376"/>
        <end position="412"/>
    </location>
</feature>
<dbReference type="PANTHER" id="PTHR34978">
    <property type="entry name" value="POSSIBLE SENSOR-TRANSDUCER PROTEIN BLAR"/>
    <property type="match status" value="1"/>
</dbReference>
<feature type="region of interest" description="Disordered" evidence="1">
    <location>
        <begin position="88"/>
        <end position="115"/>
    </location>
</feature>
<keyword evidence="2" id="KW-0472">Membrane</keyword>
<accession>F0STK1</accession>
<dbReference type="Gene3D" id="2.60.40.1120">
    <property type="entry name" value="Carboxypeptidase-like, regulatory domain"/>
    <property type="match status" value="2"/>
</dbReference>
<name>F0STK1_RUBBR</name>
<dbReference type="Proteomes" id="UP000006860">
    <property type="component" value="Chromosome"/>
</dbReference>
<dbReference type="AlphaFoldDB" id="F0STK1"/>
<dbReference type="STRING" id="756272.Plabr_3892"/>
<evidence type="ECO:0000313" key="4">
    <source>
        <dbReference type="EMBL" id="ADY61470.1"/>
    </source>
</evidence>
<evidence type="ECO:0000259" key="3">
    <source>
        <dbReference type="Pfam" id="PF05569"/>
    </source>
</evidence>
<evidence type="ECO:0000313" key="5">
    <source>
        <dbReference type="Proteomes" id="UP000006860"/>
    </source>
</evidence>
<dbReference type="InterPro" id="IPR008969">
    <property type="entry name" value="CarboxyPept-like_regulatory"/>
</dbReference>
<dbReference type="Pfam" id="PF13620">
    <property type="entry name" value="CarboxypepD_reg"/>
    <property type="match status" value="1"/>
</dbReference>